<reference evidence="2 3" key="1">
    <citation type="journal article" date="2004" name="Proc. Natl. Acad. Sci. U.S.A.">
        <title>The complete genomic sequence of Nocardia farcinica IFM 10152.</title>
        <authorList>
            <person name="Ishikawa J."/>
            <person name="Yamashita A."/>
            <person name="Mikami Y."/>
            <person name="Hoshino Y."/>
            <person name="Kurita H."/>
            <person name="Hotta K."/>
            <person name="Shiba T."/>
            <person name="Hattori M."/>
        </authorList>
    </citation>
    <scope>NUCLEOTIDE SEQUENCE [LARGE SCALE GENOMIC DNA]</scope>
    <source>
        <strain evidence="2 3">IFM 10152</strain>
    </source>
</reference>
<gene>
    <name evidence="2" type="ordered locus">NFA_15460</name>
</gene>
<proteinExistence type="predicted"/>
<protein>
    <submittedName>
        <fullName evidence="2">Uncharacterized protein</fullName>
    </submittedName>
</protein>
<dbReference type="STRING" id="247156.NFA_15460"/>
<dbReference type="AlphaFoldDB" id="Q5YZK0"/>
<feature type="region of interest" description="Disordered" evidence="1">
    <location>
        <begin position="1"/>
        <end position="24"/>
    </location>
</feature>
<dbReference type="Proteomes" id="UP000006820">
    <property type="component" value="Chromosome"/>
</dbReference>
<organism evidence="2 3">
    <name type="scientific">Nocardia farcinica (strain IFM 10152)</name>
    <dbReference type="NCBI Taxonomy" id="247156"/>
    <lineage>
        <taxon>Bacteria</taxon>
        <taxon>Bacillati</taxon>
        <taxon>Actinomycetota</taxon>
        <taxon>Actinomycetes</taxon>
        <taxon>Mycobacteriales</taxon>
        <taxon>Nocardiaceae</taxon>
        <taxon>Nocardia</taxon>
    </lineage>
</organism>
<evidence type="ECO:0000313" key="2">
    <source>
        <dbReference type="EMBL" id="BAD56391.1"/>
    </source>
</evidence>
<evidence type="ECO:0000313" key="3">
    <source>
        <dbReference type="Proteomes" id="UP000006820"/>
    </source>
</evidence>
<dbReference type="EMBL" id="AP006618">
    <property type="protein sequence ID" value="BAD56391.1"/>
    <property type="molecule type" value="Genomic_DNA"/>
</dbReference>
<dbReference type="KEGG" id="nfa:NFA_15460"/>
<accession>Q5YZK0</accession>
<keyword evidence="3" id="KW-1185">Reference proteome</keyword>
<dbReference type="Pfam" id="PF24596">
    <property type="entry name" value="DUF7620"/>
    <property type="match status" value="1"/>
</dbReference>
<name>Q5YZK0_NOCFA</name>
<evidence type="ECO:0000256" key="1">
    <source>
        <dbReference type="SAM" id="MobiDB-lite"/>
    </source>
</evidence>
<dbReference type="HOGENOM" id="CLU_2753832_0_0_11"/>
<sequence length="70" mass="7916">MWPKTRSDRKESAPTRQAREGAQRAEAELAAVRRQRNVVDNLAAFIARKIEANHFGEQIEKSIALRRGAS</sequence>
<dbReference type="InterPro" id="IPR056037">
    <property type="entry name" value="DUF7620"/>
</dbReference>